<dbReference type="Pfam" id="PF00583">
    <property type="entry name" value="Acetyltransf_1"/>
    <property type="match status" value="1"/>
</dbReference>
<dbReference type="GO" id="GO:0016747">
    <property type="term" value="F:acyltransferase activity, transferring groups other than amino-acyl groups"/>
    <property type="evidence" value="ECO:0007669"/>
    <property type="project" value="InterPro"/>
</dbReference>
<name>A0A9Q9ES29_9PEZI</name>
<dbReference type="Pfam" id="PF09337">
    <property type="entry name" value="zf-H2C2"/>
    <property type="match status" value="1"/>
</dbReference>
<feature type="region of interest" description="Disordered" evidence="1">
    <location>
        <begin position="347"/>
        <end position="421"/>
    </location>
</feature>
<dbReference type="AlphaFoldDB" id="A0A9Q9ES29"/>
<feature type="compositionally biased region" description="Polar residues" evidence="1">
    <location>
        <begin position="352"/>
        <end position="362"/>
    </location>
</feature>
<dbReference type="EMBL" id="CP099429">
    <property type="protein sequence ID" value="USW59178.1"/>
    <property type="molecule type" value="Genomic_DNA"/>
</dbReference>
<dbReference type="GO" id="GO:0005634">
    <property type="term" value="C:nucleus"/>
    <property type="evidence" value="ECO:0007669"/>
    <property type="project" value="TreeGrafter"/>
</dbReference>
<dbReference type="PROSITE" id="PS51186">
    <property type="entry name" value="GNAT"/>
    <property type="match status" value="1"/>
</dbReference>
<dbReference type="Gene3D" id="3.40.630.30">
    <property type="match status" value="1"/>
</dbReference>
<organism evidence="3 4">
    <name type="scientific">Septoria linicola</name>
    <dbReference type="NCBI Taxonomy" id="215465"/>
    <lineage>
        <taxon>Eukaryota</taxon>
        <taxon>Fungi</taxon>
        <taxon>Dikarya</taxon>
        <taxon>Ascomycota</taxon>
        <taxon>Pezizomycotina</taxon>
        <taxon>Dothideomycetes</taxon>
        <taxon>Dothideomycetidae</taxon>
        <taxon>Mycosphaerellales</taxon>
        <taxon>Mycosphaerellaceae</taxon>
        <taxon>Septoria</taxon>
    </lineage>
</organism>
<reference evidence="3" key="1">
    <citation type="submission" date="2022-06" db="EMBL/GenBank/DDBJ databases">
        <title>Complete genome sequences of two strains of the flax pathogen Septoria linicola.</title>
        <authorList>
            <person name="Lapalu N."/>
            <person name="Simon A."/>
            <person name="Demenou B."/>
            <person name="Paumier D."/>
            <person name="Guillot M.-P."/>
            <person name="Gout L."/>
            <person name="Valade R."/>
        </authorList>
    </citation>
    <scope>NUCLEOTIDE SEQUENCE</scope>
    <source>
        <strain evidence="3">SE15195</strain>
    </source>
</reference>
<sequence length="520" mass="56770">MPAMLDDPTAPAIYRVSGQPPFPEPYGPLPYEIAPKQVTLRDRTTIATIIPFSSPSQVPPHLTAYLCELLNREIEKGDTYPMIDGLALSSFAPYWFANFGAIMFMGDISSADEITHMEQRGIDWAKTCLGSFYVKPNYPGRSSHVCNGGFLVTDAARNRGVGRLMGEVYLEWAPKLGYTYSVFNLVYETNVASLKIWDALGFKRIGRVRGCGNLKSYPDTMIDAIIFGRELGGENEEYQSEERFDKIRYYLKSGAYPAGSDRAEKSRLRSAATHYRLIPGVNGDDDKLMLKGKEVVSDPHRQYEIARAMHAQSHGGINKTTAGIAEKYHWVRIKETVSAAIRNCNECKDSSAPRQTGITPSSAGRRGPVAGSIKSPPGATRKTVTASPDAPMNDAVGGAPPNGPGNFAQPTTRRSQSNDQQLTEQIGQELMQHTAPTARMGGIVDDHDGSPAGYGDIGPVDPQLMWQTEHSGQEMQIDDDPKSGVAEDEDSHLREVLGAHAIAGEISSFLGDEAQRQAGR</sequence>
<dbReference type="InterPro" id="IPR016181">
    <property type="entry name" value="Acyl_CoA_acyltransferase"/>
</dbReference>
<dbReference type="Gene3D" id="1.10.340.70">
    <property type="match status" value="1"/>
</dbReference>
<keyword evidence="4" id="KW-1185">Reference proteome</keyword>
<dbReference type="PANTHER" id="PTHR43138:SF2">
    <property type="entry name" value="PROTEIN SPT10"/>
    <property type="match status" value="1"/>
</dbReference>
<evidence type="ECO:0000256" key="1">
    <source>
        <dbReference type="SAM" id="MobiDB-lite"/>
    </source>
</evidence>
<evidence type="ECO:0000259" key="2">
    <source>
        <dbReference type="PROSITE" id="PS51186"/>
    </source>
</evidence>
<dbReference type="Proteomes" id="UP001056384">
    <property type="component" value="Chromosome 12"/>
</dbReference>
<dbReference type="OrthoDB" id="10264707at2759"/>
<dbReference type="InterPro" id="IPR015416">
    <property type="entry name" value="Znf_H2C2_histone_UAS-bd"/>
</dbReference>
<accession>A0A9Q9ES29</accession>
<dbReference type="InterPro" id="IPR000182">
    <property type="entry name" value="GNAT_dom"/>
</dbReference>
<dbReference type="InterPro" id="IPR052742">
    <property type="entry name" value="Mito_N-acetyltransferase"/>
</dbReference>
<evidence type="ECO:0000313" key="4">
    <source>
        <dbReference type="Proteomes" id="UP001056384"/>
    </source>
</evidence>
<protein>
    <submittedName>
        <fullName evidence="3">GNAT domain, Zinc finger, H2C2-type, histone UAS binding, acyl-CoA N-acyltransferase</fullName>
    </submittedName>
</protein>
<dbReference type="PANTHER" id="PTHR43138">
    <property type="entry name" value="ACETYLTRANSFERASE, GNAT FAMILY"/>
    <property type="match status" value="1"/>
</dbReference>
<feature type="compositionally biased region" description="Low complexity" evidence="1">
    <location>
        <begin position="393"/>
        <end position="410"/>
    </location>
</feature>
<gene>
    <name evidence="3" type="ORF">Slin15195_G124970</name>
</gene>
<proteinExistence type="predicted"/>
<feature type="compositionally biased region" description="Polar residues" evidence="1">
    <location>
        <begin position="411"/>
        <end position="421"/>
    </location>
</feature>
<feature type="domain" description="N-acetyltransferase" evidence="2">
    <location>
        <begin position="69"/>
        <end position="220"/>
    </location>
</feature>
<evidence type="ECO:0000313" key="3">
    <source>
        <dbReference type="EMBL" id="USW59178.1"/>
    </source>
</evidence>
<dbReference type="SUPFAM" id="SSF55729">
    <property type="entry name" value="Acyl-CoA N-acyltransferases (Nat)"/>
    <property type="match status" value="1"/>
</dbReference>